<protein>
    <submittedName>
        <fullName evidence="2">3-oxoacyl-[acyl-carrier-protein] reductase</fullName>
    </submittedName>
</protein>
<sequence length="335" mass="36987">MLWWVVAVVAIVVFYGLRKFFEGQKVDGFEEKPVLITGCDTGFGYQTVMKCAAQSIPVFAACLTQQGADNLKKESKKLPGKVFAFVMNVTSDESVGKALTYVEKEVKENKYKGLHGIVCNAGILGKTGPFDWHTTNDYKNVFEVNVFGVIRTVEHFKELVKKMEGRIVITASVCGRVALPLIGGYTASKFAVEGFADNLRYDMAGFGVSVVTVEPGFFKTPITDSKSILTAIKKVYASVKPEIQAQYGEKTVNFITSVTQDQLHNNSSEKTHLVVDSYYKALTSRWPYTRYNAGLDAHLVYIPISYLSSAVLCFIIDIFGMIKGAPKIVGIKKSN</sequence>
<dbReference type="WBParaSite" id="RSKR_0000071400.1">
    <property type="protein sequence ID" value="RSKR_0000071400.1"/>
    <property type="gene ID" value="RSKR_0000071400"/>
</dbReference>
<evidence type="ECO:0000313" key="2">
    <source>
        <dbReference type="WBParaSite" id="RSKR_0000071400.1"/>
    </source>
</evidence>
<name>A0AC35TI49_9BILA</name>
<evidence type="ECO:0000313" key="1">
    <source>
        <dbReference type="Proteomes" id="UP000095286"/>
    </source>
</evidence>
<proteinExistence type="predicted"/>
<accession>A0AC35TI49</accession>
<dbReference type="Proteomes" id="UP000095286">
    <property type="component" value="Unplaced"/>
</dbReference>
<organism evidence="1 2">
    <name type="scientific">Rhabditophanes sp. KR3021</name>
    <dbReference type="NCBI Taxonomy" id="114890"/>
    <lineage>
        <taxon>Eukaryota</taxon>
        <taxon>Metazoa</taxon>
        <taxon>Ecdysozoa</taxon>
        <taxon>Nematoda</taxon>
        <taxon>Chromadorea</taxon>
        <taxon>Rhabditida</taxon>
        <taxon>Tylenchina</taxon>
        <taxon>Panagrolaimomorpha</taxon>
        <taxon>Strongyloidoidea</taxon>
        <taxon>Alloionematidae</taxon>
        <taxon>Rhabditophanes</taxon>
    </lineage>
</organism>
<reference evidence="2" key="1">
    <citation type="submission" date="2016-11" db="UniProtKB">
        <authorList>
            <consortium name="WormBaseParasite"/>
        </authorList>
    </citation>
    <scope>IDENTIFICATION</scope>
    <source>
        <strain evidence="2">KR3021</strain>
    </source>
</reference>